<dbReference type="PATRIC" id="fig|645517.4.peg.2490"/>
<feature type="transmembrane region" description="Helical" evidence="7">
    <location>
        <begin position="60"/>
        <end position="85"/>
    </location>
</feature>
<proteinExistence type="predicted"/>
<accession>A0A1C7DBF8</accession>
<feature type="transmembrane region" description="Helical" evidence="7">
    <location>
        <begin position="165"/>
        <end position="185"/>
    </location>
</feature>
<keyword evidence="4 7" id="KW-0812">Transmembrane</keyword>
<keyword evidence="9" id="KW-1185">Reference proteome</keyword>
<keyword evidence="6 7" id="KW-0472">Membrane</keyword>
<dbReference type="Gene3D" id="1.10.3860.10">
    <property type="entry name" value="Sodium:dicarboxylate symporter"/>
    <property type="match status" value="1"/>
</dbReference>
<evidence type="ECO:0000256" key="4">
    <source>
        <dbReference type="ARBA" id="ARBA00022692"/>
    </source>
</evidence>
<feature type="transmembrane region" description="Helical" evidence="7">
    <location>
        <begin position="345"/>
        <end position="363"/>
    </location>
</feature>
<feature type="transmembrane region" description="Helical" evidence="7">
    <location>
        <begin position="21"/>
        <end position="40"/>
    </location>
</feature>
<reference evidence="8 9" key="1">
    <citation type="submission" date="2016-07" db="EMBL/GenBank/DDBJ databases">
        <title>Complete genome sequence of Altererythrobacter namhicola JCM 16345T, containing esterase-encoding genes.</title>
        <authorList>
            <person name="Cheng H."/>
            <person name="Wu Y.-H."/>
            <person name="Jian S.-L."/>
            <person name="Huo Y.-Y."/>
            <person name="Wang C.-S."/>
            <person name="Xu X.-W."/>
        </authorList>
    </citation>
    <scope>NUCLEOTIDE SEQUENCE [LARGE SCALE GENOMIC DNA]</scope>
    <source>
        <strain evidence="8 9">JCM 16345</strain>
    </source>
</reference>
<evidence type="ECO:0000313" key="8">
    <source>
        <dbReference type="EMBL" id="ANU08785.1"/>
    </source>
</evidence>
<dbReference type="InterPro" id="IPR036458">
    <property type="entry name" value="Na:dicarbo_symporter_sf"/>
</dbReference>
<dbReference type="RefSeq" id="WP_067789411.1">
    <property type="nucleotide sequence ID" value="NZ_CP016545.1"/>
</dbReference>
<dbReference type="GO" id="GO:0015293">
    <property type="term" value="F:symporter activity"/>
    <property type="evidence" value="ECO:0007669"/>
    <property type="project" value="UniProtKB-KW"/>
</dbReference>
<dbReference type="PANTHER" id="PTHR42865">
    <property type="entry name" value="PROTON/GLUTAMATE-ASPARTATE SYMPORTER"/>
    <property type="match status" value="1"/>
</dbReference>
<evidence type="ECO:0000256" key="2">
    <source>
        <dbReference type="ARBA" id="ARBA00022448"/>
    </source>
</evidence>
<organism evidence="8 9">
    <name type="scientific">Paraurantiacibacter namhicola</name>
    <dbReference type="NCBI Taxonomy" id="645517"/>
    <lineage>
        <taxon>Bacteria</taxon>
        <taxon>Pseudomonadati</taxon>
        <taxon>Pseudomonadota</taxon>
        <taxon>Alphaproteobacteria</taxon>
        <taxon>Sphingomonadales</taxon>
        <taxon>Erythrobacteraceae</taxon>
        <taxon>Paraurantiacibacter</taxon>
    </lineage>
</organism>
<dbReference type="PRINTS" id="PR00173">
    <property type="entry name" value="EDTRNSPORT"/>
</dbReference>
<dbReference type="AlphaFoldDB" id="A0A1C7DBF8"/>
<feature type="transmembrane region" description="Helical" evidence="7">
    <location>
        <begin position="236"/>
        <end position="257"/>
    </location>
</feature>
<evidence type="ECO:0000256" key="5">
    <source>
        <dbReference type="ARBA" id="ARBA00022989"/>
    </source>
</evidence>
<keyword evidence="5 7" id="KW-1133">Transmembrane helix</keyword>
<protein>
    <submittedName>
        <fullName evidence="8">Proton glutamate symport protein</fullName>
    </submittedName>
</protein>
<keyword evidence="3" id="KW-1003">Cell membrane</keyword>
<dbReference type="InterPro" id="IPR001991">
    <property type="entry name" value="Na-dicarboxylate_symporter"/>
</dbReference>
<dbReference type="GO" id="GO:0005886">
    <property type="term" value="C:plasma membrane"/>
    <property type="evidence" value="ECO:0007669"/>
    <property type="project" value="UniProtKB-SubCell"/>
</dbReference>
<feature type="transmembrane region" description="Helical" evidence="7">
    <location>
        <begin position="369"/>
        <end position="393"/>
    </location>
</feature>
<gene>
    <name evidence="8" type="primary">gltP</name>
    <name evidence="8" type="ORF">A6F65_02506</name>
</gene>
<dbReference type="Proteomes" id="UP000092698">
    <property type="component" value="Chromosome"/>
</dbReference>
<sequence length="425" mass="43587">MATHETHDDPQAEEGLVAIRLPVWWTFGGLVAGLLAGLALTDTAALEPVLAVTQPVGTLWLRGLQMTIIPLVAALLVLGISQMAAAARAGATARRMLTYVFAVLVLSGLATAVFLPLLLKAFPIPASAASLLQTGDIEPQAVPGLADFITSLIAPNIIAAAAETAMLPLTIFFAMFAVAVARLPAGQRTSMLGFFRALANAMLTIIGWVLWVAPVGVFALAFGVAARAGGGAFGALAHYILVVSAMGGIVLLGAYVLAFTAGRIAPGRFIRAMIPAQAVAISTQSSLASLPAMLDSARRLRLREETADFVLPLAVAIFRATSPAMNMAVAMYVAALAGVDLTPGIIAAGIAVALVISVGSVSLPGSISFVVSIGPIALAMGVPIEPLALLVAVEMLPDIMRTLANVTMNVAVTSAVDRERAAATD</sequence>
<keyword evidence="2" id="KW-0813">Transport</keyword>
<evidence type="ECO:0000256" key="3">
    <source>
        <dbReference type="ARBA" id="ARBA00022475"/>
    </source>
</evidence>
<feature type="transmembrane region" description="Helical" evidence="7">
    <location>
        <begin position="197"/>
        <end position="224"/>
    </location>
</feature>
<dbReference type="KEGG" id="anh:A6F65_02506"/>
<dbReference type="SUPFAM" id="SSF118215">
    <property type="entry name" value="Proton glutamate symport protein"/>
    <property type="match status" value="1"/>
</dbReference>
<feature type="transmembrane region" description="Helical" evidence="7">
    <location>
        <begin position="97"/>
        <end position="119"/>
    </location>
</feature>
<evidence type="ECO:0000313" key="9">
    <source>
        <dbReference type="Proteomes" id="UP000092698"/>
    </source>
</evidence>
<dbReference type="PANTHER" id="PTHR42865:SF7">
    <property type="entry name" value="PROTON_GLUTAMATE-ASPARTATE SYMPORTER"/>
    <property type="match status" value="1"/>
</dbReference>
<dbReference type="STRING" id="645517.A6F65_02506"/>
<comment type="subcellular location">
    <subcellularLocation>
        <location evidence="1">Cell membrane</location>
        <topology evidence="1">Multi-pass membrane protein</topology>
    </subcellularLocation>
</comment>
<name>A0A1C7DBF8_9SPHN</name>
<dbReference type="EMBL" id="CP016545">
    <property type="protein sequence ID" value="ANU08785.1"/>
    <property type="molecule type" value="Genomic_DNA"/>
</dbReference>
<dbReference type="Pfam" id="PF00375">
    <property type="entry name" value="SDF"/>
    <property type="match status" value="1"/>
</dbReference>
<evidence type="ECO:0000256" key="1">
    <source>
        <dbReference type="ARBA" id="ARBA00004651"/>
    </source>
</evidence>
<evidence type="ECO:0000256" key="6">
    <source>
        <dbReference type="ARBA" id="ARBA00023136"/>
    </source>
</evidence>
<evidence type="ECO:0000256" key="7">
    <source>
        <dbReference type="SAM" id="Phobius"/>
    </source>
</evidence>